<evidence type="ECO:0000256" key="3">
    <source>
        <dbReference type="ARBA" id="ARBA00013368"/>
    </source>
</evidence>
<proteinExistence type="inferred from homology"/>
<feature type="coiled-coil region" evidence="4">
    <location>
        <begin position="1024"/>
        <end position="1051"/>
    </location>
</feature>
<keyword evidence="5" id="KW-0812">Transmembrane</keyword>
<keyword evidence="4" id="KW-0175">Coiled coil</keyword>
<dbReference type="InterPro" id="IPR027417">
    <property type="entry name" value="P-loop_NTPase"/>
</dbReference>
<dbReference type="PANTHER" id="PTHR32114">
    <property type="entry name" value="ABC TRANSPORTER ABCH.3"/>
    <property type="match status" value="1"/>
</dbReference>
<dbReference type="Pfam" id="PF02463">
    <property type="entry name" value="SMC_N"/>
    <property type="match status" value="1"/>
</dbReference>
<keyword evidence="5" id="KW-1133">Transmembrane helix</keyword>
<keyword evidence="8" id="KW-1185">Reference proteome</keyword>
<evidence type="ECO:0000256" key="2">
    <source>
        <dbReference type="ARBA" id="ARBA00011322"/>
    </source>
</evidence>
<feature type="transmembrane region" description="Helical" evidence="5">
    <location>
        <begin position="526"/>
        <end position="547"/>
    </location>
</feature>
<feature type="coiled-coil region" evidence="4">
    <location>
        <begin position="889"/>
        <end position="955"/>
    </location>
</feature>
<evidence type="ECO:0000256" key="5">
    <source>
        <dbReference type="SAM" id="Phobius"/>
    </source>
</evidence>
<dbReference type="PANTHER" id="PTHR32114:SF2">
    <property type="entry name" value="ABC TRANSPORTER ABCH.3"/>
    <property type="match status" value="1"/>
</dbReference>
<evidence type="ECO:0000256" key="4">
    <source>
        <dbReference type="SAM" id="Coils"/>
    </source>
</evidence>
<comment type="caution">
    <text evidence="7">The sequence shown here is derived from an EMBL/GenBank/DDBJ whole genome shotgun (WGS) entry which is preliminary data.</text>
</comment>
<gene>
    <name evidence="7" type="ORF">KSB_19180</name>
</gene>
<feature type="coiled-coil region" evidence="4">
    <location>
        <begin position="226"/>
        <end position="253"/>
    </location>
</feature>
<organism evidence="7 8">
    <name type="scientific">Ktedonobacter robiniae</name>
    <dbReference type="NCBI Taxonomy" id="2778365"/>
    <lineage>
        <taxon>Bacteria</taxon>
        <taxon>Bacillati</taxon>
        <taxon>Chloroflexota</taxon>
        <taxon>Ktedonobacteria</taxon>
        <taxon>Ktedonobacterales</taxon>
        <taxon>Ktedonobacteraceae</taxon>
        <taxon>Ktedonobacter</taxon>
    </lineage>
</organism>
<keyword evidence="5" id="KW-0472">Membrane</keyword>
<evidence type="ECO:0000313" key="8">
    <source>
        <dbReference type="Proteomes" id="UP000654345"/>
    </source>
</evidence>
<reference evidence="7 8" key="1">
    <citation type="journal article" date="2021" name="Int. J. Syst. Evol. Microbiol.">
        <title>Reticulibacter mediterranei gen. nov., sp. nov., within the new family Reticulibacteraceae fam. nov., and Ktedonospora formicarum gen. nov., sp. nov., Ktedonobacter robiniae sp. nov., Dictyobacter formicarum sp. nov. and Dictyobacter arantiisoli sp. nov., belonging to the class Ktedonobacteria.</title>
        <authorList>
            <person name="Yabe S."/>
            <person name="Zheng Y."/>
            <person name="Wang C.M."/>
            <person name="Sakai Y."/>
            <person name="Abe K."/>
            <person name="Yokota A."/>
            <person name="Donadio S."/>
            <person name="Cavaletti L."/>
            <person name="Monciardini P."/>
        </authorList>
    </citation>
    <scope>NUCLEOTIDE SEQUENCE [LARGE SCALE GENOMIC DNA]</scope>
    <source>
        <strain evidence="7 8">SOSP1-30</strain>
    </source>
</reference>
<comment type="similarity">
    <text evidence="1">Belongs to the SMC family. SbcC subfamily.</text>
</comment>
<dbReference type="RefSeq" id="WP_201370272.1">
    <property type="nucleotide sequence ID" value="NZ_BNJG01000001.1"/>
</dbReference>
<evidence type="ECO:0000259" key="6">
    <source>
        <dbReference type="Pfam" id="PF02463"/>
    </source>
</evidence>
<dbReference type="EMBL" id="BNJG01000001">
    <property type="protein sequence ID" value="GHO53443.1"/>
    <property type="molecule type" value="Genomic_DNA"/>
</dbReference>
<dbReference type="Proteomes" id="UP000654345">
    <property type="component" value="Unassembled WGS sequence"/>
</dbReference>
<accession>A0ABQ3UL27</accession>
<dbReference type="SUPFAM" id="SSF52540">
    <property type="entry name" value="P-loop containing nucleoside triphosphate hydrolases"/>
    <property type="match status" value="2"/>
</dbReference>
<sequence>MIILKHLTVERFRLLREVNIHFPQRGSILIQGPNESGKSALLESIYFALYGEPMASDRKKKRVLDDLISYGSPRATVSLSFSIGTTDVSMTRILERGQGQQVRLLVSQGGVTQGDEITDLSEANARIVAELGQINGETLRNSCLVEQKGLTRLEDLSGAEREETVRHLLGLEQLATLGERFKVLPEDEQALQVSRERLQLAEMQARIPEVSKQLGEVELALDAVTIHESLDEIQAQEAEIVEEETALKDIQKQRGEHKMRQHRVQQLRRADTTLAEIISAYDGIAEARHEIPELERQLTELERREQEELPALEKRVSELSELLRSFGTLQRMSNDLLSVVDTIKEQEQQQKEHETVREDLKGIEVQVGNARERLLQAQQSLQDLEDRRRTNRPRLEARLERLQTLASRLAELRRLEQKYLRSLEEKKYAAQNALQIEQFSRSLRDAQRELDNIEAEARQLQQQAEELEKRWRMLSMRRHLEEWQRLKGLSQGLAQAEKHVHEAYRHQEKLNHLAMDARSSVTRYRLLLLGSGGAFIVALGFALWAIFNQGNVLVGVISGVIALLLVGAFAWGWQKQSQAHEETTEADRQMQDAISKVGMMVAARETAIRMGGSPESLAQVEREIQTLGGTIPISLEDAHHMLHQIRDEGESLADIQKRAQGRREEANGARNRANLAGEAVNKLRQESALLEEQRRKAGWDHLEERILKELSAVQLMHQEITLLAGQEGLPLPSVNERLQGAEPGTVTPFIGLSTPEDLANTGVPELESLVEGNIKDTEREMASLDGKLDMVTNLAAQVKIHQEALDVLLERQRTISARNAQFMANSPAQQLERTREQQFALKQALQSLNNSLRQRVSALGITFGQAPVSNAELAARKKLEELHISLGNKYTLQERLNKYTKQLRELQDLLAEHYKQLAKYSNTLGSWIVPPNPFAEALSALRVRCAEELKETNEQTLARDKERLDGREGAAKAKIALCKQEILNIQERIHTLLEQLKRPEPGSLALEDIVAIWPLLADYKAEERPELEEKRDTFAQELQDLERQELELSEKLQTGRLSLDLDETRQHAEQQERSYQIKYHGQRMINELYQRVLQKVVPRTQHYMQQILPLLTSGRYHDVHLTTDDEEGTISGGPVRVNVWEAAAGEYIPRSALSGGTADQLSLALRLAFSIAALPQDEQVVPGFVLLDEPLSSFDHTRAQALVDVITSEVLSTHFEQIVLISHSSAFDPAMFPYHLYMNNGLVVESNLPVVPSLAAVAVSEDTLTSSDLTSGLEDEEDEDLLGATQAVAAVRPPKK</sequence>
<comment type="subunit">
    <text evidence="2">Heterodimer of SbcC and SbcD.</text>
</comment>
<name>A0ABQ3UL27_9CHLR</name>
<evidence type="ECO:0000313" key="7">
    <source>
        <dbReference type="EMBL" id="GHO53443.1"/>
    </source>
</evidence>
<protein>
    <recommendedName>
        <fullName evidence="3">Nuclease SbcCD subunit C</fullName>
    </recommendedName>
</protein>
<evidence type="ECO:0000256" key="1">
    <source>
        <dbReference type="ARBA" id="ARBA00006930"/>
    </source>
</evidence>
<dbReference type="InterPro" id="IPR003395">
    <property type="entry name" value="RecF/RecN/SMC_N"/>
</dbReference>
<feature type="domain" description="RecF/RecN/SMC N-terminal" evidence="6">
    <location>
        <begin position="4"/>
        <end position="1225"/>
    </location>
</feature>
<dbReference type="Gene3D" id="3.40.50.300">
    <property type="entry name" value="P-loop containing nucleotide triphosphate hydrolases"/>
    <property type="match status" value="2"/>
</dbReference>
<feature type="transmembrane region" description="Helical" evidence="5">
    <location>
        <begin position="553"/>
        <end position="573"/>
    </location>
</feature>
<feature type="coiled-coil region" evidence="4">
    <location>
        <begin position="284"/>
        <end position="477"/>
    </location>
</feature>